<comment type="caution">
    <text evidence="1">The sequence shown here is derived from an EMBL/GenBank/DDBJ whole genome shotgun (WGS) entry which is preliminary data.</text>
</comment>
<evidence type="ECO:0000313" key="1">
    <source>
        <dbReference type="EMBL" id="KAL0324765.1"/>
    </source>
</evidence>
<accession>A0AAW2LZY6</accession>
<reference evidence="1" key="1">
    <citation type="submission" date="2020-06" db="EMBL/GenBank/DDBJ databases">
        <authorList>
            <person name="Li T."/>
            <person name="Hu X."/>
            <person name="Zhang T."/>
            <person name="Song X."/>
            <person name="Zhang H."/>
            <person name="Dai N."/>
            <person name="Sheng W."/>
            <person name="Hou X."/>
            <person name="Wei L."/>
        </authorList>
    </citation>
    <scope>NUCLEOTIDE SEQUENCE</scope>
    <source>
        <strain evidence="1">G02</strain>
        <tissue evidence="1">Leaf</tissue>
    </source>
</reference>
<proteinExistence type="predicted"/>
<protein>
    <submittedName>
        <fullName evidence="1">Uncharacterized protein</fullName>
    </submittedName>
</protein>
<gene>
    <name evidence="1" type="ORF">Sradi_5045800</name>
</gene>
<name>A0AAW2LZY6_SESRA</name>
<dbReference type="EMBL" id="JACGWJ010000023">
    <property type="protein sequence ID" value="KAL0324765.1"/>
    <property type="molecule type" value="Genomic_DNA"/>
</dbReference>
<sequence length="81" mass="8849">MSAGMIVSIDVVFKPTSIPLNSIPRLFPTSMLSSMSQFPTPDTHPPPLKCKPVDLFPTAHQLCCLLPTSHFPHALNLPHCT</sequence>
<reference evidence="1" key="2">
    <citation type="journal article" date="2024" name="Plant">
        <title>Genomic evolution and insights into agronomic trait innovations of Sesamum species.</title>
        <authorList>
            <person name="Miao H."/>
            <person name="Wang L."/>
            <person name="Qu L."/>
            <person name="Liu H."/>
            <person name="Sun Y."/>
            <person name="Le M."/>
            <person name="Wang Q."/>
            <person name="Wei S."/>
            <person name="Zheng Y."/>
            <person name="Lin W."/>
            <person name="Duan Y."/>
            <person name="Cao H."/>
            <person name="Xiong S."/>
            <person name="Wang X."/>
            <person name="Wei L."/>
            <person name="Li C."/>
            <person name="Ma Q."/>
            <person name="Ju M."/>
            <person name="Zhao R."/>
            <person name="Li G."/>
            <person name="Mu C."/>
            <person name="Tian Q."/>
            <person name="Mei H."/>
            <person name="Zhang T."/>
            <person name="Gao T."/>
            <person name="Zhang H."/>
        </authorList>
    </citation>
    <scope>NUCLEOTIDE SEQUENCE</scope>
    <source>
        <strain evidence="1">G02</strain>
    </source>
</reference>
<organism evidence="1">
    <name type="scientific">Sesamum radiatum</name>
    <name type="common">Black benniseed</name>
    <dbReference type="NCBI Taxonomy" id="300843"/>
    <lineage>
        <taxon>Eukaryota</taxon>
        <taxon>Viridiplantae</taxon>
        <taxon>Streptophyta</taxon>
        <taxon>Embryophyta</taxon>
        <taxon>Tracheophyta</taxon>
        <taxon>Spermatophyta</taxon>
        <taxon>Magnoliopsida</taxon>
        <taxon>eudicotyledons</taxon>
        <taxon>Gunneridae</taxon>
        <taxon>Pentapetalae</taxon>
        <taxon>asterids</taxon>
        <taxon>lamiids</taxon>
        <taxon>Lamiales</taxon>
        <taxon>Pedaliaceae</taxon>
        <taxon>Sesamum</taxon>
    </lineage>
</organism>
<dbReference type="AlphaFoldDB" id="A0AAW2LZY6"/>